<proteinExistence type="predicted"/>
<name>A0ABS8UF23_9GAMM</name>
<dbReference type="InterPro" id="IPR029063">
    <property type="entry name" value="SAM-dependent_MTases_sf"/>
</dbReference>
<organism evidence="1 2">
    <name type="scientific">Luteimonas fraxinea</name>
    <dbReference type="NCBI Taxonomy" id="2901869"/>
    <lineage>
        <taxon>Bacteria</taxon>
        <taxon>Pseudomonadati</taxon>
        <taxon>Pseudomonadota</taxon>
        <taxon>Gammaproteobacteria</taxon>
        <taxon>Lysobacterales</taxon>
        <taxon>Lysobacteraceae</taxon>
        <taxon>Luteimonas</taxon>
    </lineage>
</organism>
<dbReference type="Proteomes" id="UP001430360">
    <property type="component" value="Unassembled WGS sequence"/>
</dbReference>
<comment type="caution">
    <text evidence="1">The sequence shown here is derived from an EMBL/GenBank/DDBJ whole genome shotgun (WGS) entry which is preliminary data.</text>
</comment>
<dbReference type="GO" id="GO:0008168">
    <property type="term" value="F:methyltransferase activity"/>
    <property type="evidence" value="ECO:0007669"/>
    <property type="project" value="UniProtKB-KW"/>
</dbReference>
<protein>
    <submittedName>
        <fullName evidence="1">Class I SAM-dependent methyltransferase</fullName>
    </submittedName>
</protein>
<reference evidence="1" key="1">
    <citation type="submission" date="2021-12" db="EMBL/GenBank/DDBJ databases">
        <authorList>
            <person name="Ulrich A."/>
        </authorList>
    </citation>
    <scope>NUCLEOTIDE SEQUENCE</scope>
    <source>
        <strain evidence="1">A1P009</strain>
    </source>
</reference>
<reference evidence="1" key="2">
    <citation type="journal article" date="2022" name="Syst. Appl. Microbiol.">
        <title>Physiological and genomic characterisation of Luteimonas fraxinea sp. nov., a bacterial species associated with trees tolerant to ash dieback.</title>
        <authorList>
            <person name="Ulrich K."/>
            <person name="Becker R."/>
            <person name="Behrendt U."/>
            <person name="Kube M."/>
            <person name="Schneck V."/>
            <person name="Ulrich A."/>
        </authorList>
    </citation>
    <scope>NUCLEOTIDE SEQUENCE</scope>
    <source>
        <strain evidence="1">A1P009</strain>
    </source>
</reference>
<dbReference type="PANTHER" id="PTHR20974:SF0">
    <property type="entry name" value="UPF0585 PROTEIN CG18661"/>
    <property type="match status" value="1"/>
</dbReference>
<gene>
    <name evidence="1" type="ORF">LTT95_11935</name>
</gene>
<dbReference type="SUPFAM" id="SSF53335">
    <property type="entry name" value="S-adenosyl-L-methionine-dependent methyltransferases"/>
    <property type="match status" value="1"/>
</dbReference>
<dbReference type="Gene3D" id="3.40.50.150">
    <property type="entry name" value="Vaccinia Virus protein VP39"/>
    <property type="match status" value="1"/>
</dbReference>
<accession>A0ABS8UF23</accession>
<keyword evidence="1" id="KW-0808">Transferase</keyword>
<evidence type="ECO:0000313" key="1">
    <source>
        <dbReference type="EMBL" id="MCD9097649.1"/>
    </source>
</evidence>
<keyword evidence="1" id="KW-0489">Methyltransferase</keyword>
<dbReference type="InterPro" id="IPR010342">
    <property type="entry name" value="DUF938"/>
</dbReference>
<dbReference type="PANTHER" id="PTHR20974">
    <property type="entry name" value="UPF0585 PROTEIN CG18661"/>
    <property type="match status" value="1"/>
</dbReference>
<dbReference type="RefSeq" id="WP_232136720.1">
    <property type="nucleotide sequence ID" value="NZ_CP089507.1"/>
</dbReference>
<dbReference type="EMBL" id="JAJQKU010000003">
    <property type="protein sequence ID" value="MCD9097649.1"/>
    <property type="molecule type" value="Genomic_DNA"/>
</dbReference>
<dbReference type="Pfam" id="PF06080">
    <property type="entry name" value="DUF938"/>
    <property type="match status" value="1"/>
</dbReference>
<evidence type="ECO:0000313" key="2">
    <source>
        <dbReference type="Proteomes" id="UP001430360"/>
    </source>
</evidence>
<sequence>MTTPHDKPFSPSCDRNRAPILEVLRTQFEHRHQVLEIGSGTGQHAVHFAAAMPWLRWQTSERARYLSGIAAWLDEAALPNTPAPVALDVTQPDWPVSTATDGRFDAVFTANTLHIMGWPEVEACFAGLDRVLADSATLVVYGPFNVGGSYTSDSNRDFDGWLKARDPRSGIRDFEAVDALALRIGLRLQDDIEMPSNNRCLVWRR</sequence>
<keyword evidence="2" id="KW-1185">Reference proteome</keyword>
<dbReference type="GO" id="GO:0032259">
    <property type="term" value="P:methylation"/>
    <property type="evidence" value="ECO:0007669"/>
    <property type="project" value="UniProtKB-KW"/>
</dbReference>